<name>A0A410G805_9BURK</name>
<proteinExistence type="predicted"/>
<keyword evidence="1" id="KW-0378">Hydrolase</keyword>
<keyword evidence="1" id="KW-0540">Nuclease</keyword>
<keyword evidence="2" id="KW-1185">Reference proteome</keyword>
<organism evidence="1 2">
    <name type="scientific">Pollutimonas thiosulfatoxidans</name>
    <dbReference type="NCBI Taxonomy" id="2028345"/>
    <lineage>
        <taxon>Bacteria</taxon>
        <taxon>Pseudomonadati</taxon>
        <taxon>Pseudomonadota</taxon>
        <taxon>Betaproteobacteria</taxon>
        <taxon>Burkholderiales</taxon>
        <taxon>Alcaligenaceae</taxon>
        <taxon>Pollutimonas</taxon>
    </lineage>
</organism>
<gene>
    <name evidence="1" type="ORF">CKA81_00195</name>
</gene>
<keyword evidence="1" id="KW-0255">Endonuclease</keyword>
<dbReference type="InterPro" id="IPR019292">
    <property type="entry name" value="McrC"/>
</dbReference>
<dbReference type="KEGG" id="pus:CKA81_00195"/>
<dbReference type="GO" id="GO:0004519">
    <property type="term" value="F:endonuclease activity"/>
    <property type="evidence" value="ECO:0007669"/>
    <property type="project" value="UniProtKB-KW"/>
</dbReference>
<sequence>MTSVISVREYARLTTEHVAKPSLDHAQIPASAFDWLCNLSSTFSRSGAALVQIEGRRWLRLDNYVGVIETPCGTKLEILPKHVDGGDILEASRKLLQRMIAASLNLPARIAGEASLRLFDAPLSEWIMERFLIALDQLIKRGIRSDYVRIEAQERYLRGRLDLVRQVRQPAGRQHILQIEHDILVPDRPENRLLKTALEIVAKHVQLPNNWRLAQNLRILLQEIPSSVDISADFKRWTKDRLMAHYQPILPWCELILYRQMPLSLVGQWRGISMLFPMERLFERYVAASLNMVLAPDAKLVTQAASQSLCSHDGGTMFQLRPDLLIERGSQRWLLDAKWKRINQNEKSSNYRISQSDFYQMFAYGKKYLQGAGELALIYPRHAGFSNPLPVFSFDNDLRLWALPFDLDSGSLLLASGSTLPLCYL</sequence>
<dbReference type="PANTHER" id="PTHR38733">
    <property type="entry name" value="PROTEIN MCRC"/>
    <property type="match status" value="1"/>
</dbReference>
<dbReference type="OrthoDB" id="307209at2"/>
<dbReference type="Pfam" id="PF10117">
    <property type="entry name" value="McrBC"/>
    <property type="match status" value="1"/>
</dbReference>
<evidence type="ECO:0000313" key="2">
    <source>
        <dbReference type="Proteomes" id="UP000283474"/>
    </source>
</evidence>
<reference evidence="1 2" key="1">
    <citation type="submission" date="2017-08" db="EMBL/GenBank/DDBJ databases">
        <authorList>
            <person name="Park S.-J."/>
            <person name="Kim H."/>
        </authorList>
    </citation>
    <scope>NUCLEOTIDE SEQUENCE [LARGE SCALE GENOMIC DNA]</scope>
    <source>
        <strain evidence="2">ye3</strain>
    </source>
</reference>
<dbReference type="PANTHER" id="PTHR38733:SF1">
    <property type="entry name" value="TYPE IV METHYL-DIRECTED RESTRICTION ENZYME ECOKMCRBC"/>
    <property type="match status" value="1"/>
</dbReference>
<dbReference type="Proteomes" id="UP000283474">
    <property type="component" value="Chromosome"/>
</dbReference>
<evidence type="ECO:0000313" key="1">
    <source>
        <dbReference type="EMBL" id="QAA92442.1"/>
    </source>
</evidence>
<dbReference type="REBASE" id="296589">
    <property type="entry name" value="Pspye3McrBCP"/>
</dbReference>
<dbReference type="AlphaFoldDB" id="A0A410G805"/>
<accession>A0A410G805</accession>
<protein>
    <submittedName>
        <fullName evidence="1">Restriction endonuclease</fullName>
    </submittedName>
</protein>
<dbReference type="EMBL" id="CP022987">
    <property type="protein sequence ID" value="QAA92442.1"/>
    <property type="molecule type" value="Genomic_DNA"/>
</dbReference>